<sequence>MSETSHRRRRRSTAFAGPSSKGGPERVDWRSRIMLGVVPALLFAAHLTFGANHVAAAQWLSVVLGLLLVAALAAPPARIGLFDLKPVWPLAVLFLITLGVAAWSLTPFTPGGPHPIWTWADMAGSSTVNRSATILEMTKLVGLGCVFVLGCLQGARSDRARATVDVLLALGAVYAAIALLSFLSGGQIMAGGRLSGGFLSANSGASVFGILTVIGLANLLRRWRQAKGADVMKQLGEVAVPLAFVLLFVTCLVLTASRMGVAATVVAAGVLLLWDMIENKGRRLPVLISGAVLLVVGAVLLLGGNDLLWSRFDALDRDTLVRTSIFTAHWQAFLDSPLFGYGLGTFNDVNSQIMTAENYKDLWLIRATHNLYIQWLEEAGIVGATPMVLLIGVIIAVGVWRTGKVRKGQTTARGLVAASLVVLIHGTTDYALQTPSIAAFWAFLLGLQFAFGQSRA</sequence>
<feature type="transmembrane region" description="Helical" evidence="6">
    <location>
        <begin position="284"/>
        <end position="303"/>
    </location>
</feature>
<evidence type="ECO:0000259" key="7">
    <source>
        <dbReference type="Pfam" id="PF04932"/>
    </source>
</evidence>
<evidence type="ECO:0000256" key="1">
    <source>
        <dbReference type="ARBA" id="ARBA00004141"/>
    </source>
</evidence>
<keyword evidence="4 6" id="KW-0472">Membrane</keyword>
<feature type="transmembrane region" description="Helical" evidence="6">
    <location>
        <begin position="235"/>
        <end position="255"/>
    </location>
</feature>
<organism evidence="8 9">
    <name type="scientific">Brevundimonas nasdae</name>
    <dbReference type="NCBI Taxonomy" id="172043"/>
    <lineage>
        <taxon>Bacteria</taxon>
        <taxon>Pseudomonadati</taxon>
        <taxon>Pseudomonadota</taxon>
        <taxon>Alphaproteobacteria</taxon>
        <taxon>Caulobacterales</taxon>
        <taxon>Caulobacteraceae</taxon>
        <taxon>Brevundimonas</taxon>
    </lineage>
</organism>
<accession>A0ABX8TEA8</accession>
<comment type="subcellular location">
    <subcellularLocation>
        <location evidence="1">Membrane</location>
        <topology evidence="1">Multi-pass membrane protein</topology>
    </subcellularLocation>
</comment>
<feature type="transmembrane region" description="Helical" evidence="6">
    <location>
        <begin position="57"/>
        <end position="75"/>
    </location>
</feature>
<dbReference type="EMBL" id="CP080034">
    <property type="protein sequence ID" value="QYC08979.1"/>
    <property type="molecule type" value="Genomic_DNA"/>
</dbReference>
<reference evidence="8 9" key="1">
    <citation type="submission" date="2021-07" db="EMBL/GenBank/DDBJ databases">
        <title>Isolation and characterization of bacteria from a gold mining with a capacity of golden bioaccumulation.</title>
        <authorList>
            <person name="Yang X.J."/>
        </authorList>
    </citation>
    <scope>NUCLEOTIDE SEQUENCE [LARGE SCALE GENOMIC DNA]</scope>
    <source>
        <strain evidence="8 9">Au29</strain>
    </source>
</reference>
<gene>
    <name evidence="8" type="ORF">KWG56_10040</name>
</gene>
<feature type="transmembrane region" description="Helical" evidence="6">
    <location>
        <begin position="379"/>
        <end position="400"/>
    </location>
</feature>
<evidence type="ECO:0000313" key="8">
    <source>
        <dbReference type="EMBL" id="QYC08979.1"/>
    </source>
</evidence>
<evidence type="ECO:0000256" key="6">
    <source>
        <dbReference type="SAM" id="Phobius"/>
    </source>
</evidence>
<dbReference type="Pfam" id="PF04932">
    <property type="entry name" value="Wzy_C"/>
    <property type="match status" value="1"/>
</dbReference>
<dbReference type="GO" id="GO:0016874">
    <property type="term" value="F:ligase activity"/>
    <property type="evidence" value="ECO:0007669"/>
    <property type="project" value="UniProtKB-KW"/>
</dbReference>
<feature type="transmembrane region" description="Helical" evidence="6">
    <location>
        <begin position="434"/>
        <end position="451"/>
    </location>
</feature>
<dbReference type="InterPro" id="IPR007016">
    <property type="entry name" value="O-antigen_ligase-rel_domated"/>
</dbReference>
<name>A0ABX8TEA8_9CAUL</name>
<evidence type="ECO:0000256" key="2">
    <source>
        <dbReference type="ARBA" id="ARBA00022692"/>
    </source>
</evidence>
<dbReference type="PANTHER" id="PTHR37422">
    <property type="entry name" value="TEICHURONIC ACID BIOSYNTHESIS PROTEIN TUAE"/>
    <property type="match status" value="1"/>
</dbReference>
<evidence type="ECO:0000256" key="4">
    <source>
        <dbReference type="ARBA" id="ARBA00023136"/>
    </source>
</evidence>
<evidence type="ECO:0000256" key="5">
    <source>
        <dbReference type="SAM" id="MobiDB-lite"/>
    </source>
</evidence>
<feature type="transmembrane region" description="Helical" evidence="6">
    <location>
        <begin position="33"/>
        <end position="51"/>
    </location>
</feature>
<keyword evidence="9" id="KW-1185">Reference proteome</keyword>
<dbReference type="PANTHER" id="PTHR37422:SF13">
    <property type="entry name" value="LIPOPOLYSACCHARIDE BIOSYNTHESIS PROTEIN PA4999-RELATED"/>
    <property type="match status" value="1"/>
</dbReference>
<feature type="compositionally biased region" description="Basic residues" evidence="5">
    <location>
        <begin position="1"/>
        <end position="12"/>
    </location>
</feature>
<feature type="transmembrane region" description="Helical" evidence="6">
    <location>
        <begin position="203"/>
        <end position="223"/>
    </location>
</feature>
<feature type="transmembrane region" description="Helical" evidence="6">
    <location>
        <begin position="164"/>
        <end position="183"/>
    </location>
</feature>
<feature type="transmembrane region" description="Helical" evidence="6">
    <location>
        <begin position="87"/>
        <end position="105"/>
    </location>
</feature>
<keyword evidence="2 6" id="KW-0812">Transmembrane</keyword>
<feature type="domain" description="O-antigen ligase-related" evidence="7">
    <location>
        <begin position="244"/>
        <end position="384"/>
    </location>
</feature>
<feature type="region of interest" description="Disordered" evidence="5">
    <location>
        <begin position="1"/>
        <end position="25"/>
    </location>
</feature>
<evidence type="ECO:0000256" key="3">
    <source>
        <dbReference type="ARBA" id="ARBA00022989"/>
    </source>
</evidence>
<evidence type="ECO:0000313" key="9">
    <source>
        <dbReference type="Proteomes" id="UP000824334"/>
    </source>
</evidence>
<keyword evidence="3 6" id="KW-1133">Transmembrane helix</keyword>
<dbReference type="RefSeq" id="WP_219354652.1">
    <property type="nucleotide sequence ID" value="NZ_CP080034.1"/>
</dbReference>
<dbReference type="GeneID" id="94375609"/>
<keyword evidence="8" id="KW-0436">Ligase</keyword>
<feature type="transmembrane region" description="Helical" evidence="6">
    <location>
        <begin position="132"/>
        <end position="152"/>
    </location>
</feature>
<protein>
    <submittedName>
        <fullName evidence="8">O-antigen ligase family protein</fullName>
    </submittedName>
</protein>
<dbReference type="InterPro" id="IPR051533">
    <property type="entry name" value="WaaL-like"/>
</dbReference>
<proteinExistence type="predicted"/>
<dbReference type="Proteomes" id="UP000824334">
    <property type="component" value="Chromosome"/>
</dbReference>